<keyword evidence="4" id="KW-0862">Zinc</keyword>
<dbReference type="GO" id="GO:0005634">
    <property type="term" value="C:nucleus"/>
    <property type="evidence" value="ECO:0007669"/>
    <property type="project" value="UniProtKB-SubCell"/>
</dbReference>
<dbReference type="InterPro" id="IPR008906">
    <property type="entry name" value="HATC_C_dom"/>
</dbReference>
<dbReference type="GO" id="GO:0008270">
    <property type="term" value="F:zinc ion binding"/>
    <property type="evidence" value="ECO:0007669"/>
    <property type="project" value="UniProtKB-KW"/>
</dbReference>
<evidence type="ECO:0000256" key="5">
    <source>
        <dbReference type="ARBA" id="ARBA00023242"/>
    </source>
</evidence>
<keyword evidence="5" id="KW-0539">Nucleus</keyword>
<dbReference type="GO" id="GO:0046983">
    <property type="term" value="F:protein dimerization activity"/>
    <property type="evidence" value="ECO:0007669"/>
    <property type="project" value="InterPro"/>
</dbReference>
<keyword evidence="10" id="KW-1185">Reference proteome</keyword>
<feature type="compositionally biased region" description="Basic and acidic residues" evidence="7">
    <location>
        <begin position="735"/>
        <end position="753"/>
    </location>
</feature>
<feature type="compositionally biased region" description="Acidic residues" evidence="7">
    <location>
        <begin position="831"/>
        <end position="840"/>
    </location>
</feature>
<organism evidence="9 10">
    <name type="scientific">Phytophthora fragariaefolia</name>
    <dbReference type="NCBI Taxonomy" id="1490495"/>
    <lineage>
        <taxon>Eukaryota</taxon>
        <taxon>Sar</taxon>
        <taxon>Stramenopiles</taxon>
        <taxon>Oomycota</taxon>
        <taxon>Peronosporomycetes</taxon>
        <taxon>Peronosporales</taxon>
        <taxon>Peronosporaceae</taxon>
        <taxon>Phytophthora</taxon>
    </lineage>
</organism>
<feature type="domain" description="HAT C-terminal dimerisation" evidence="8">
    <location>
        <begin position="543"/>
        <end position="606"/>
    </location>
</feature>
<keyword evidence="2" id="KW-0479">Metal-binding</keyword>
<comment type="caution">
    <text evidence="9">The sequence shown here is derived from an EMBL/GenBank/DDBJ whole genome shotgun (WGS) entry which is preliminary data.</text>
</comment>
<dbReference type="SUPFAM" id="SSF53098">
    <property type="entry name" value="Ribonuclease H-like"/>
    <property type="match status" value="1"/>
</dbReference>
<evidence type="ECO:0000256" key="3">
    <source>
        <dbReference type="ARBA" id="ARBA00022771"/>
    </source>
</evidence>
<reference evidence="9" key="1">
    <citation type="submission" date="2023-04" db="EMBL/GenBank/DDBJ databases">
        <title>Phytophthora fragariaefolia NBRC 109709.</title>
        <authorList>
            <person name="Ichikawa N."/>
            <person name="Sato H."/>
            <person name="Tonouchi N."/>
        </authorList>
    </citation>
    <scope>NUCLEOTIDE SEQUENCE</scope>
    <source>
        <strain evidence="9">NBRC 109709</strain>
    </source>
</reference>
<protein>
    <submittedName>
        <fullName evidence="9">Unnamed protein product</fullName>
    </submittedName>
</protein>
<keyword evidence="3" id="KW-0863">Zinc-finger</keyword>
<feature type="region of interest" description="Disordered" evidence="7">
    <location>
        <begin position="831"/>
        <end position="859"/>
    </location>
</feature>
<dbReference type="InterPro" id="IPR012337">
    <property type="entry name" value="RNaseH-like_sf"/>
</dbReference>
<dbReference type="Pfam" id="PF05699">
    <property type="entry name" value="Dimer_Tnp_hAT"/>
    <property type="match status" value="1"/>
</dbReference>
<feature type="region of interest" description="Disordered" evidence="7">
    <location>
        <begin position="1"/>
        <end position="39"/>
    </location>
</feature>
<accession>A0A9W6X4M1</accession>
<comment type="subcellular location">
    <subcellularLocation>
        <location evidence="1">Nucleus</location>
    </subcellularLocation>
</comment>
<feature type="compositionally biased region" description="Polar residues" evidence="7">
    <location>
        <begin position="757"/>
        <end position="774"/>
    </location>
</feature>
<proteinExistence type="predicted"/>
<dbReference type="OrthoDB" id="128018at2759"/>
<evidence type="ECO:0000256" key="6">
    <source>
        <dbReference type="SAM" id="Coils"/>
    </source>
</evidence>
<dbReference type="EMBL" id="BSXT01000625">
    <property type="protein sequence ID" value="GMF31256.1"/>
    <property type="molecule type" value="Genomic_DNA"/>
</dbReference>
<gene>
    <name evidence="9" type="ORF">Pfra01_000711400</name>
</gene>
<feature type="region of interest" description="Disordered" evidence="7">
    <location>
        <begin position="735"/>
        <end position="784"/>
    </location>
</feature>
<dbReference type="PANTHER" id="PTHR46481:SF10">
    <property type="entry name" value="ZINC FINGER BED DOMAIN-CONTAINING PROTEIN 39"/>
    <property type="match status" value="1"/>
</dbReference>
<dbReference type="Proteomes" id="UP001165121">
    <property type="component" value="Unassembled WGS sequence"/>
</dbReference>
<evidence type="ECO:0000313" key="9">
    <source>
        <dbReference type="EMBL" id="GMF31256.1"/>
    </source>
</evidence>
<evidence type="ECO:0000256" key="4">
    <source>
        <dbReference type="ARBA" id="ARBA00022833"/>
    </source>
</evidence>
<feature type="compositionally biased region" description="Low complexity" evidence="7">
    <location>
        <begin position="17"/>
        <end position="28"/>
    </location>
</feature>
<sequence>MVSETQPPTNVGLFAVAEEPALPAASEPPGKKRKSGSGRKKDAVWDLTTVYQDKRVVCNRCGALIHRYGVAKVERVRKHFERKCPGLRDLDAVARGDEVGGAVTSEAVGAAESADAALLGSVTAHMTGGYANKSGTFKRKFAYWLYATGQPFDIVENELLLSALRVLRGNVTLPSKHELENELLDLEFTTSKSKVTKAIGGKRCCLTVEDWVDAGGCSVTTYGVICEGLPYFLEAKTAEFSGELTVGEVEEVMAKEKKAEFYGIVTPTMATLSKYTREKVMKKHPRCTFFYGCVCNALSLLLKDVTSVLSWLEKVQSFVTELADVFRGNHKLQVNMSSPDKNTAAEFPDSSSVCAVLEDVLKHEKELYMVVARRDFVDTTTTPAEQDKLKRLQDFVLGESFVQDVINSLAVLRPLQQQLKHFQEDRPPLSQVFPYVVELLTVYSSMEWLSKKEKALITSCVTERFNAIYGNAHGVAYMLDPLYLGEALDERKRQEVESFIVQFSEHEGHSVDILAQLGLFKAMVAELKQGNSPYWQLLQSGAVPPHDFWVERRGQYPQLQQLALAVFALPAASTSPSPSLAVQGLEVSSRLSTKLKPEQLQRITHIYCNSRREDVDSLPATPQLIGVGLAVVERWKAEQHERVADTLDSVCGAFKQELELAAQPPTPLTAGQVDYDTYNDCCQSLVQYIAANMDTSPYFTQQMDRIILACHSNTSEQVLGSLVTKDIWLRPREKVPGDAERTRTVESREDRGAVRTGQHNSVLSRAQVATNRASDTVVKTEGKPTKLAVDSRERIERKRPSGVMDIMTTVPLAKKKRQGDAHDVIEILSTADEDGDEASDGEGQFGTETETEEDKEEEKMNNMEIEFIDDDDDEDWTSASCENDDDDVGMDELDSQAAATRSSVVDIVGTLCHSEIRSPRQSEVFKERLYKGIRFLDALLCRPSPGKVCSQKCQALRKQWCQNIGPCQNELCKRWHEVEAHVLCCRYRRCEYSIQVMLRETMHQIEHQHERITNVRNELNERKKELVEAKASRQPPSTTSLLKKQVELLDRELYSEQVQLEFYQCTKRANSKAAKEAGIDTVGGLVDFKSHYVMGNKAKAMNTVHGTRIEEGNVMQFCSGTRPTEKDELLPSYDDTIGRLCFAGQRSQEETNIFKECLRKSIKFIDASLCKPPPGYVYNCCNPQCEFNMRIFLREVMHGIEQKQRVVQEERNRVRRKTSALKAIQTDEKATNHEVGCYSMADPWLKDRILESRLLQDEIEQLKTDLGKEEQALDGLLVKRAELKDKLYAIGIDESDDVIDGFPDLTTHYEHKRSLRKQRVY</sequence>
<name>A0A9W6X4M1_9STRA</name>
<feature type="coiled-coil region" evidence="6">
    <location>
        <begin position="1002"/>
        <end position="1032"/>
    </location>
</feature>
<evidence type="ECO:0000259" key="8">
    <source>
        <dbReference type="Pfam" id="PF05699"/>
    </source>
</evidence>
<evidence type="ECO:0000256" key="1">
    <source>
        <dbReference type="ARBA" id="ARBA00004123"/>
    </source>
</evidence>
<dbReference type="InterPro" id="IPR052035">
    <property type="entry name" value="ZnF_BED_domain_contain"/>
</dbReference>
<keyword evidence="6" id="KW-0175">Coiled coil</keyword>
<dbReference type="PANTHER" id="PTHR46481">
    <property type="entry name" value="ZINC FINGER BED DOMAIN-CONTAINING PROTEIN 4"/>
    <property type="match status" value="1"/>
</dbReference>
<evidence type="ECO:0000313" key="10">
    <source>
        <dbReference type="Proteomes" id="UP001165121"/>
    </source>
</evidence>
<evidence type="ECO:0000256" key="2">
    <source>
        <dbReference type="ARBA" id="ARBA00022723"/>
    </source>
</evidence>
<evidence type="ECO:0000256" key="7">
    <source>
        <dbReference type="SAM" id="MobiDB-lite"/>
    </source>
</evidence>
<feature type="coiled-coil region" evidence="6">
    <location>
        <begin position="1252"/>
        <end position="1286"/>
    </location>
</feature>